<protein>
    <submittedName>
        <fullName evidence="3">Uncharacterized protein</fullName>
    </submittedName>
</protein>
<keyword evidence="1" id="KW-0175">Coiled coil</keyword>
<name>A2DLB8_TRIV3</name>
<dbReference type="PANTHER" id="PTHR31935">
    <property type="entry name" value="COILED-COIL DOMAIN-CONTAINING PROTEIN 13"/>
    <property type="match status" value="1"/>
</dbReference>
<organism evidence="3 4">
    <name type="scientific">Trichomonas vaginalis (strain ATCC PRA-98 / G3)</name>
    <dbReference type="NCBI Taxonomy" id="412133"/>
    <lineage>
        <taxon>Eukaryota</taxon>
        <taxon>Metamonada</taxon>
        <taxon>Parabasalia</taxon>
        <taxon>Trichomonadida</taxon>
        <taxon>Trichomonadidae</taxon>
        <taxon>Trichomonas</taxon>
    </lineage>
</organism>
<sequence>MLFGLGDNNYDYAPPHQVDENDLLDEQIASLKAEIKAIEKEIQTKEAAALLQEDVSKEKKQRELADLEKQVANLTKAVEHENSRVNHYQSEIIRRETKQPPPPQPDTNDETVSQLMQQSEQLTEELKQIQSDLIAEVGEDYDVDEIIKTGGSSKKRADELQSLQALVSKNQSTYVDARRLDEINEAGKKIRSGVDTLVSQKQQLTKDISSLKEKVSKYQKKANALEEQNRALKTMDVLLTEKIQNDQELLSHLEEIDNQRVHELPEPEVTPVSYDFISQLHTQLQIVRGLCWKLCLAQKEVSNYQVPEQFSFLADQLSQINKRCIQLENAFIAREDEATEQIVKYLEQLEEE</sequence>
<dbReference type="InParanoid" id="A2DLB8"/>
<dbReference type="RefSeq" id="XP_001579722.1">
    <property type="nucleotide sequence ID" value="XM_001579672.1"/>
</dbReference>
<reference evidence="3" key="2">
    <citation type="journal article" date="2007" name="Science">
        <title>Draft genome sequence of the sexually transmitted pathogen Trichomonas vaginalis.</title>
        <authorList>
            <person name="Carlton J.M."/>
            <person name="Hirt R.P."/>
            <person name="Silva J.C."/>
            <person name="Delcher A.L."/>
            <person name="Schatz M."/>
            <person name="Zhao Q."/>
            <person name="Wortman J.R."/>
            <person name="Bidwell S.L."/>
            <person name="Alsmark U.C.M."/>
            <person name="Besteiro S."/>
            <person name="Sicheritz-Ponten T."/>
            <person name="Noel C.J."/>
            <person name="Dacks J.B."/>
            <person name="Foster P.G."/>
            <person name="Simillion C."/>
            <person name="Van de Peer Y."/>
            <person name="Miranda-Saavedra D."/>
            <person name="Barton G.J."/>
            <person name="Westrop G.D."/>
            <person name="Mueller S."/>
            <person name="Dessi D."/>
            <person name="Fiori P.L."/>
            <person name="Ren Q."/>
            <person name="Paulsen I."/>
            <person name="Zhang H."/>
            <person name="Bastida-Corcuera F.D."/>
            <person name="Simoes-Barbosa A."/>
            <person name="Brown M.T."/>
            <person name="Hayes R.D."/>
            <person name="Mukherjee M."/>
            <person name="Okumura C.Y."/>
            <person name="Schneider R."/>
            <person name="Smith A.J."/>
            <person name="Vanacova S."/>
            <person name="Villalvazo M."/>
            <person name="Haas B.J."/>
            <person name="Pertea M."/>
            <person name="Feldblyum T.V."/>
            <person name="Utterback T.R."/>
            <person name="Shu C.L."/>
            <person name="Osoegawa K."/>
            <person name="de Jong P.J."/>
            <person name="Hrdy I."/>
            <person name="Horvathova L."/>
            <person name="Zubacova Z."/>
            <person name="Dolezal P."/>
            <person name="Malik S.B."/>
            <person name="Logsdon J.M. Jr."/>
            <person name="Henze K."/>
            <person name="Gupta A."/>
            <person name="Wang C.C."/>
            <person name="Dunne R.L."/>
            <person name="Upcroft J.A."/>
            <person name="Upcroft P."/>
            <person name="White O."/>
            <person name="Salzberg S.L."/>
            <person name="Tang P."/>
            <person name="Chiu C.-H."/>
            <person name="Lee Y.-S."/>
            <person name="Embley T.M."/>
            <person name="Coombs G.H."/>
            <person name="Mottram J.C."/>
            <person name="Tachezy J."/>
            <person name="Fraser-Liggett C.M."/>
            <person name="Johnson P.J."/>
        </authorList>
    </citation>
    <scope>NUCLEOTIDE SEQUENCE [LARGE SCALE GENOMIC DNA]</scope>
    <source>
        <strain evidence="3">G3</strain>
    </source>
</reference>
<accession>A2DLB8</accession>
<dbReference type="KEGG" id="tva:5464257"/>
<dbReference type="VEuPathDB" id="TrichDB:TVAGG3_0714590"/>
<dbReference type="SMR" id="A2DLB8"/>
<dbReference type="EMBL" id="DS113215">
    <property type="protein sequence ID" value="EAY18736.1"/>
    <property type="molecule type" value="Genomic_DNA"/>
</dbReference>
<feature type="coiled-coil region" evidence="1">
    <location>
        <begin position="194"/>
        <end position="235"/>
    </location>
</feature>
<dbReference type="OrthoDB" id="10258312at2759"/>
<dbReference type="InterPro" id="IPR038929">
    <property type="entry name" value="CCDC13"/>
</dbReference>
<dbReference type="VEuPathDB" id="TrichDB:TVAG_267680"/>
<feature type="region of interest" description="Disordered" evidence="2">
    <location>
        <begin position="82"/>
        <end position="113"/>
    </location>
</feature>
<dbReference type="PANTHER" id="PTHR31935:SF1">
    <property type="entry name" value="COILED-COIL DOMAIN-CONTAINING PROTEIN 13"/>
    <property type="match status" value="1"/>
</dbReference>
<keyword evidence="4" id="KW-1185">Reference proteome</keyword>
<evidence type="ECO:0000256" key="1">
    <source>
        <dbReference type="SAM" id="Coils"/>
    </source>
</evidence>
<dbReference type="AlphaFoldDB" id="A2DLB8"/>
<evidence type="ECO:0000313" key="4">
    <source>
        <dbReference type="Proteomes" id="UP000001542"/>
    </source>
</evidence>
<evidence type="ECO:0000256" key="2">
    <source>
        <dbReference type="SAM" id="MobiDB-lite"/>
    </source>
</evidence>
<dbReference type="Proteomes" id="UP000001542">
    <property type="component" value="Unassembled WGS sequence"/>
</dbReference>
<reference evidence="3" key="1">
    <citation type="submission" date="2006-10" db="EMBL/GenBank/DDBJ databases">
        <authorList>
            <person name="Amadeo P."/>
            <person name="Zhao Q."/>
            <person name="Wortman J."/>
            <person name="Fraser-Liggett C."/>
            <person name="Carlton J."/>
        </authorList>
    </citation>
    <scope>NUCLEOTIDE SEQUENCE</scope>
    <source>
        <strain evidence="3">G3</strain>
    </source>
</reference>
<evidence type="ECO:0000313" key="3">
    <source>
        <dbReference type="EMBL" id="EAY18736.1"/>
    </source>
</evidence>
<gene>
    <name evidence="3" type="ORF">TVAG_267680</name>
</gene>
<proteinExistence type="predicted"/>